<gene>
    <name evidence="2" type="ORF">COT96_01350</name>
</gene>
<feature type="compositionally biased region" description="Basic and acidic residues" evidence="1">
    <location>
        <begin position="17"/>
        <end position="28"/>
    </location>
</feature>
<evidence type="ECO:0000313" key="2">
    <source>
        <dbReference type="EMBL" id="PIT95413.1"/>
    </source>
</evidence>
<evidence type="ECO:0000256" key="1">
    <source>
        <dbReference type="SAM" id="MobiDB-lite"/>
    </source>
</evidence>
<evidence type="ECO:0000313" key="3">
    <source>
        <dbReference type="Proteomes" id="UP000228964"/>
    </source>
</evidence>
<protein>
    <submittedName>
        <fullName evidence="2">Uncharacterized protein</fullName>
    </submittedName>
</protein>
<organism evidence="2 3">
    <name type="scientific">Candidatus Falkowbacteria bacterium CG10_big_fil_rev_8_21_14_0_10_38_22</name>
    <dbReference type="NCBI Taxonomy" id="1974564"/>
    <lineage>
        <taxon>Bacteria</taxon>
        <taxon>Candidatus Falkowiibacteriota</taxon>
    </lineage>
</organism>
<proteinExistence type="predicted"/>
<feature type="region of interest" description="Disordered" evidence="1">
    <location>
        <begin position="1"/>
        <end position="70"/>
    </location>
</feature>
<dbReference type="Proteomes" id="UP000228964">
    <property type="component" value="Unassembled WGS sequence"/>
</dbReference>
<name>A0A2M6WRN2_9BACT</name>
<reference evidence="3" key="1">
    <citation type="submission" date="2017-09" db="EMBL/GenBank/DDBJ databases">
        <title>Depth-based differentiation of microbial function through sediment-hosted aquifers and enrichment of novel symbionts in the deep terrestrial subsurface.</title>
        <authorList>
            <person name="Probst A.J."/>
            <person name="Ladd B."/>
            <person name="Jarett J.K."/>
            <person name="Geller-Mcgrath D.E."/>
            <person name="Sieber C.M.K."/>
            <person name="Emerson J.B."/>
            <person name="Anantharaman K."/>
            <person name="Thomas B.C."/>
            <person name="Malmstrom R."/>
            <person name="Stieglmeier M."/>
            <person name="Klingl A."/>
            <person name="Woyke T."/>
            <person name="Ryan C.M."/>
            <person name="Banfield J.F."/>
        </authorList>
    </citation>
    <scope>NUCLEOTIDE SEQUENCE [LARGE SCALE GENOMIC DNA]</scope>
</reference>
<comment type="caution">
    <text evidence="2">The sequence shown here is derived from an EMBL/GenBank/DDBJ whole genome shotgun (WGS) entry which is preliminary data.</text>
</comment>
<accession>A0A2M6WRN2</accession>
<dbReference type="EMBL" id="PFAO01000029">
    <property type="protein sequence ID" value="PIT95413.1"/>
    <property type="molecule type" value="Genomic_DNA"/>
</dbReference>
<feature type="compositionally biased region" description="Polar residues" evidence="1">
    <location>
        <begin position="1"/>
        <end position="12"/>
    </location>
</feature>
<sequence>MVNSNPGSSFVFSASGGRDKEKKLKPAEKIAIGSEGGAERQISQSGFSSKKVRLPAAGRDFNQKVPPVRK</sequence>
<dbReference type="AlphaFoldDB" id="A0A2M6WRN2"/>